<accession>A0A6N7WPC7</accession>
<keyword evidence="1" id="KW-0378">Hydrolase</keyword>
<dbReference type="Gene3D" id="3.90.320.10">
    <property type="match status" value="1"/>
</dbReference>
<protein>
    <recommendedName>
        <fullName evidence="2">Putative exodeoxyribonuclease 8 PDDEXK-like domain-containing protein</fullName>
    </recommendedName>
</protein>
<dbReference type="InterPro" id="IPR011604">
    <property type="entry name" value="PDDEXK-like_dom_sf"/>
</dbReference>
<dbReference type="Proteomes" id="UP000436047">
    <property type="component" value="Unassembled WGS sequence"/>
</dbReference>
<organism evidence="3 4">
    <name type="scientific">Eisenbergiella porci</name>
    <dbReference type="NCBI Taxonomy" id="2652274"/>
    <lineage>
        <taxon>Bacteria</taxon>
        <taxon>Bacillati</taxon>
        <taxon>Bacillota</taxon>
        <taxon>Clostridia</taxon>
        <taxon>Lachnospirales</taxon>
        <taxon>Lachnospiraceae</taxon>
        <taxon>Eisenbergiella</taxon>
    </lineage>
</organism>
<comment type="caution">
    <text evidence="3">The sequence shown here is derived from an EMBL/GenBank/DDBJ whole genome shotgun (WGS) entry which is preliminary data.</text>
</comment>
<keyword evidence="4" id="KW-1185">Reference proteome</keyword>
<dbReference type="AlphaFoldDB" id="A0A6N7WPC7"/>
<evidence type="ECO:0000256" key="1">
    <source>
        <dbReference type="ARBA" id="ARBA00022801"/>
    </source>
</evidence>
<name>A0A6N7WPC7_9FIRM</name>
<dbReference type="EMBL" id="VUMI01000061">
    <property type="protein sequence ID" value="MSS91298.1"/>
    <property type="molecule type" value="Genomic_DNA"/>
</dbReference>
<reference evidence="3 4" key="1">
    <citation type="submission" date="2019-08" db="EMBL/GenBank/DDBJ databases">
        <title>In-depth cultivation of the pig gut microbiome towards novel bacterial diversity and tailored functional studies.</title>
        <authorList>
            <person name="Wylensek D."/>
            <person name="Hitch T.C.A."/>
            <person name="Clavel T."/>
        </authorList>
    </citation>
    <scope>NUCLEOTIDE SEQUENCE [LARGE SCALE GENOMIC DNA]</scope>
    <source>
        <strain evidence="3 4">WCA-389-WT-23B</strain>
    </source>
</reference>
<evidence type="ECO:0000313" key="4">
    <source>
        <dbReference type="Proteomes" id="UP000436047"/>
    </source>
</evidence>
<evidence type="ECO:0000259" key="2">
    <source>
        <dbReference type="Pfam" id="PF12684"/>
    </source>
</evidence>
<dbReference type="InterPro" id="IPR024432">
    <property type="entry name" value="Put_RecE_PDDEXK-like_dom"/>
</dbReference>
<proteinExistence type="predicted"/>
<sequence>MKLTQENYFSPEADREYLSVSQYKKFVGTMGRVGCEAEAMACLNGEWAMKKTTSLLVGSYVDAHFEGTLDLFKAQNPDIFTKQGTLKAEYRRAEEVINRIERDDYFMLHMQGEKQVIMTGELFGAEWKIKMDSYFPDTLIVDLKCMKSLREANWVKDSGYMNFITYWGYDLQGAIYQKIVEINTGKKLPVKIAAASKEEYPDIAVIQVEQSLMDAALAEVESNVPKILALKNGEIEPLRCEMCDYCKHTRVLTHSIWTEDLLGEV</sequence>
<dbReference type="GeneID" id="86056186"/>
<dbReference type="Pfam" id="PF12684">
    <property type="entry name" value="DUF3799"/>
    <property type="match status" value="1"/>
</dbReference>
<evidence type="ECO:0000313" key="3">
    <source>
        <dbReference type="EMBL" id="MSS91298.1"/>
    </source>
</evidence>
<dbReference type="RefSeq" id="WP_154467637.1">
    <property type="nucleotide sequence ID" value="NZ_JAWZDF010000025.1"/>
</dbReference>
<feature type="domain" description="Putative exodeoxyribonuclease 8 PDDEXK-like" evidence="2">
    <location>
        <begin position="19"/>
        <end position="249"/>
    </location>
</feature>
<dbReference type="GO" id="GO:0016787">
    <property type="term" value="F:hydrolase activity"/>
    <property type="evidence" value="ECO:0007669"/>
    <property type="project" value="UniProtKB-KW"/>
</dbReference>
<gene>
    <name evidence="3" type="ORF">FYJ45_24595</name>
</gene>